<feature type="compositionally biased region" description="Polar residues" evidence="1">
    <location>
        <begin position="341"/>
        <end position="373"/>
    </location>
</feature>
<dbReference type="Gene3D" id="3.30.70.330">
    <property type="match status" value="1"/>
</dbReference>
<evidence type="ECO:0008006" key="4">
    <source>
        <dbReference type="Google" id="ProtNLM"/>
    </source>
</evidence>
<comment type="caution">
    <text evidence="2">The sequence shown here is derived from an EMBL/GenBank/DDBJ whole genome shotgun (WGS) entry which is preliminary data.</text>
</comment>
<gene>
    <name evidence="2" type="ORF">N7482_004929</name>
</gene>
<organism evidence="2 3">
    <name type="scientific">Penicillium canariense</name>
    <dbReference type="NCBI Taxonomy" id="189055"/>
    <lineage>
        <taxon>Eukaryota</taxon>
        <taxon>Fungi</taxon>
        <taxon>Dikarya</taxon>
        <taxon>Ascomycota</taxon>
        <taxon>Pezizomycotina</taxon>
        <taxon>Eurotiomycetes</taxon>
        <taxon>Eurotiomycetidae</taxon>
        <taxon>Eurotiales</taxon>
        <taxon>Aspergillaceae</taxon>
        <taxon>Penicillium</taxon>
    </lineage>
</organism>
<dbReference type="EMBL" id="JAPQKN010000003">
    <property type="protein sequence ID" value="KAJ5166148.1"/>
    <property type="molecule type" value="Genomic_DNA"/>
</dbReference>
<dbReference type="Proteomes" id="UP001149163">
    <property type="component" value="Unassembled WGS sequence"/>
</dbReference>
<feature type="compositionally biased region" description="Low complexity" evidence="1">
    <location>
        <begin position="413"/>
        <end position="423"/>
    </location>
</feature>
<feature type="region of interest" description="Disordered" evidence="1">
    <location>
        <begin position="309"/>
        <end position="432"/>
    </location>
</feature>
<protein>
    <recommendedName>
        <fullName evidence="4">RRM domain-containing protein</fullName>
    </recommendedName>
</protein>
<proteinExistence type="predicted"/>
<evidence type="ECO:0000256" key="1">
    <source>
        <dbReference type="SAM" id="MobiDB-lite"/>
    </source>
</evidence>
<evidence type="ECO:0000313" key="2">
    <source>
        <dbReference type="EMBL" id="KAJ5166148.1"/>
    </source>
</evidence>
<accession>A0A9W9LMY9</accession>
<keyword evidence="3" id="KW-1185">Reference proteome</keyword>
<name>A0A9W9LMY9_9EURO</name>
<reference evidence="2" key="1">
    <citation type="submission" date="2022-11" db="EMBL/GenBank/DDBJ databases">
        <authorList>
            <person name="Petersen C."/>
        </authorList>
    </citation>
    <scope>NUCLEOTIDE SEQUENCE</scope>
    <source>
        <strain evidence="2">IBT 26290</strain>
    </source>
</reference>
<dbReference type="AlphaFoldDB" id="A0A9W9LMY9"/>
<evidence type="ECO:0000313" key="3">
    <source>
        <dbReference type="Proteomes" id="UP001149163"/>
    </source>
</evidence>
<dbReference type="InterPro" id="IPR012677">
    <property type="entry name" value="Nucleotide-bd_a/b_plait_sf"/>
</dbReference>
<dbReference type="OrthoDB" id="336240at2759"/>
<sequence>MERSTGKTMDCFVEFVTNSEAREAVSRIDRLHEVSQGPRMGNRHVDVSLSSQDALLKALFPKAKCIRWEAGRPVQLPKRADEEWSTGFVGFMTDEELFCVARHAKEPHRSAFAGKVPQRTYESIISTIWKFPWYAVNMYTVHARNKLYETLRTMIEALLERLCAGRTVGLDRRLLSELLRAGLECPAFNPRMKWTLATCSDEQQILSRMHEAWLPYFPFDTLTWLPPNNPTALEFYAMLIAKGRIGDVAEGLKNCHTRPEYLEPYGKKWFEWRGPVTSEKKFSEAIQHEKQVLVNLLTTGYNVMKNERPRYSSHGIMPRPASATTTHASVDNQPGGVPLVGSSQMPSRQTSSVLSSGQPTSRANPRHQQTGSTRPHEETRWPSQGPNPYDPDPPSRRPLGPPAPPAHRGSRGSRGSASGHWRGLSGGSAFPQ</sequence>
<feature type="compositionally biased region" description="Polar residues" evidence="1">
    <location>
        <begin position="322"/>
        <end position="332"/>
    </location>
</feature>
<dbReference type="GeneID" id="81426230"/>
<dbReference type="RefSeq" id="XP_056542609.1">
    <property type="nucleotide sequence ID" value="XM_056687054.1"/>
</dbReference>
<reference evidence="2" key="2">
    <citation type="journal article" date="2023" name="IMA Fungus">
        <title>Comparative genomic study of the Penicillium genus elucidates a diverse pangenome and 15 lateral gene transfer events.</title>
        <authorList>
            <person name="Petersen C."/>
            <person name="Sorensen T."/>
            <person name="Nielsen M.R."/>
            <person name="Sondergaard T.E."/>
            <person name="Sorensen J.L."/>
            <person name="Fitzpatrick D.A."/>
            <person name="Frisvad J.C."/>
            <person name="Nielsen K.L."/>
        </authorList>
    </citation>
    <scope>NUCLEOTIDE SEQUENCE</scope>
    <source>
        <strain evidence="2">IBT 26290</strain>
    </source>
</reference>